<dbReference type="AlphaFoldDB" id="A0A4R3JB00"/>
<evidence type="ECO:0000313" key="2">
    <source>
        <dbReference type="Proteomes" id="UP000295696"/>
    </source>
</evidence>
<keyword evidence="2" id="KW-1185">Reference proteome</keyword>
<comment type="caution">
    <text evidence="1">The sequence shown here is derived from an EMBL/GenBank/DDBJ whole genome shotgun (WGS) entry which is preliminary data.</text>
</comment>
<dbReference type="EMBL" id="SLZU01000008">
    <property type="protein sequence ID" value="TCS62842.1"/>
    <property type="molecule type" value="Genomic_DNA"/>
</dbReference>
<sequence length="181" mass="20104">MHYPPKRTRLRISRSSFDPDFQAFDNEAVDLSFSLAIAPEKINGILQGLEVSLQNAGKPHDFYKFCFNCIVDPLLQQAGPGVLSRKLGVGCRFADISVIEMHDPTLHQLQTPPLPARDHRSRGLAVRPFQSEPARGRGDDAETWHRCFLRNGPPLDPQVRIADCAQLTPPTGPPRRCLASG</sequence>
<dbReference type="Proteomes" id="UP000295696">
    <property type="component" value="Unassembled WGS sequence"/>
</dbReference>
<protein>
    <submittedName>
        <fullName evidence="1">Uncharacterized protein</fullName>
    </submittedName>
</protein>
<evidence type="ECO:0000313" key="1">
    <source>
        <dbReference type="EMBL" id="TCS62842.1"/>
    </source>
</evidence>
<accession>A0A4R3JB00</accession>
<gene>
    <name evidence="1" type="ORF">EDD52_108137</name>
</gene>
<reference evidence="1 2" key="1">
    <citation type="submission" date="2019-03" db="EMBL/GenBank/DDBJ databases">
        <title>Genomic Encyclopedia of Type Strains, Phase IV (KMG-IV): sequencing the most valuable type-strain genomes for metagenomic binning, comparative biology and taxonomic classification.</title>
        <authorList>
            <person name="Goeker M."/>
        </authorList>
    </citation>
    <scope>NUCLEOTIDE SEQUENCE [LARGE SCALE GENOMIC DNA]</scope>
    <source>
        <strain evidence="1 2">DSM 104836</strain>
    </source>
</reference>
<organism evidence="1 2">
    <name type="scientific">Primorskyibacter sedentarius</name>
    <dbReference type="NCBI Taxonomy" id="745311"/>
    <lineage>
        <taxon>Bacteria</taxon>
        <taxon>Pseudomonadati</taxon>
        <taxon>Pseudomonadota</taxon>
        <taxon>Alphaproteobacteria</taxon>
        <taxon>Rhodobacterales</taxon>
        <taxon>Roseobacteraceae</taxon>
        <taxon>Primorskyibacter</taxon>
    </lineage>
</organism>
<name>A0A4R3JB00_9RHOB</name>
<proteinExistence type="predicted"/>